<organism evidence="3 4">
    <name type="scientific">Erythrobacter fulvus</name>
    <dbReference type="NCBI Taxonomy" id="2987523"/>
    <lineage>
        <taxon>Bacteria</taxon>
        <taxon>Pseudomonadati</taxon>
        <taxon>Pseudomonadota</taxon>
        <taxon>Alphaproteobacteria</taxon>
        <taxon>Sphingomonadales</taxon>
        <taxon>Erythrobacteraceae</taxon>
        <taxon>Erythrobacter/Porphyrobacter group</taxon>
        <taxon>Erythrobacter</taxon>
    </lineage>
</organism>
<sequence length="160" mass="16793">MIARFIRNSFGTAAAEFALTLPMMLALLFGAMEAGHFFWTQHKIVKSVRDGARFASRLDVTRLCANDAALLTEIRNVTATGQLVTGGTPKVPGWQPANVNVAVSCGSFVDTGIYSDLGERGPLVTVSSGAVRYPSILGGLGYIDSSINLSARSSAAVVGI</sequence>
<protein>
    <submittedName>
        <fullName evidence="3">TadE/TadG family type IV pilus assembly protein</fullName>
    </submittedName>
</protein>
<reference evidence="3 4" key="1">
    <citation type="submission" date="2022-10" db="EMBL/GenBank/DDBJ databases">
        <title>Erythrobacter sp. sf7 Genome sequencing.</title>
        <authorList>
            <person name="Park S."/>
        </authorList>
    </citation>
    <scope>NUCLEOTIDE SEQUENCE [LARGE SCALE GENOMIC DNA]</scope>
    <source>
        <strain evidence="4">sf7</strain>
    </source>
</reference>
<dbReference type="RefSeq" id="WP_273677997.1">
    <property type="nucleotide sequence ID" value="NZ_JAQQXQ010000006.1"/>
</dbReference>
<evidence type="ECO:0000256" key="1">
    <source>
        <dbReference type="SAM" id="Phobius"/>
    </source>
</evidence>
<keyword evidence="1" id="KW-0812">Transmembrane</keyword>
<feature type="transmembrane region" description="Helical" evidence="1">
    <location>
        <begin position="17"/>
        <end position="39"/>
    </location>
</feature>
<dbReference type="InterPro" id="IPR012495">
    <property type="entry name" value="TadE-like_dom"/>
</dbReference>
<comment type="caution">
    <text evidence="3">The sequence shown here is derived from an EMBL/GenBank/DDBJ whole genome shotgun (WGS) entry which is preliminary data.</text>
</comment>
<name>A0ABT5JRK9_9SPHN</name>
<keyword evidence="1" id="KW-1133">Transmembrane helix</keyword>
<dbReference type="Pfam" id="PF07811">
    <property type="entry name" value="TadE"/>
    <property type="match status" value="1"/>
</dbReference>
<keyword evidence="4" id="KW-1185">Reference proteome</keyword>
<evidence type="ECO:0000313" key="4">
    <source>
        <dbReference type="Proteomes" id="UP001216558"/>
    </source>
</evidence>
<evidence type="ECO:0000259" key="2">
    <source>
        <dbReference type="Pfam" id="PF07811"/>
    </source>
</evidence>
<proteinExistence type="predicted"/>
<keyword evidence="1" id="KW-0472">Membrane</keyword>
<evidence type="ECO:0000313" key="3">
    <source>
        <dbReference type="EMBL" id="MDC8754810.1"/>
    </source>
</evidence>
<feature type="domain" description="TadE-like" evidence="2">
    <location>
        <begin position="11"/>
        <end position="53"/>
    </location>
</feature>
<gene>
    <name evidence="3" type="ORF">OIK40_09175</name>
</gene>
<dbReference type="EMBL" id="JAQQXQ010000006">
    <property type="protein sequence ID" value="MDC8754810.1"/>
    <property type="molecule type" value="Genomic_DNA"/>
</dbReference>
<accession>A0ABT5JRK9</accession>
<dbReference type="Proteomes" id="UP001216558">
    <property type="component" value="Unassembled WGS sequence"/>
</dbReference>